<accession>A0ABV7CI53</accession>
<dbReference type="Proteomes" id="UP001595453">
    <property type="component" value="Unassembled WGS sequence"/>
</dbReference>
<organism evidence="3 4">
    <name type="scientific">Pseudoalteromonas fenneropenaei</name>
    <dbReference type="NCBI Taxonomy" id="1737459"/>
    <lineage>
        <taxon>Bacteria</taxon>
        <taxon>Pseudomonadati</taxon>
        <taxon>Pseudomonadota</taxon>
        <taxon>Gammaproteobacteria</taxon>
        <taxon>Alteromonadales</taxon>
        <taxon>Pseudoalteromonadaceae</taxon>
        <taxon>Pseudoalteromonas</taxon>
    </lineage>
</organism>
<dbReference type="SUPFAM" id="SSF52200">
    <property type="entry name" value="Toll/Interleukin receptor TIR domain"/>
    <property type="match status" value="1"/>
</dbReference>
<keyword evidence="1" id="KW-1133">Transmembrane helix</keyword>
<feature type="transmembrane region" description="Helical" evidence="1">
    <location>
        <begin position="202"/>
        <end position="222"/>
    </location>
</feature>
<dbReference type="PROSITE" id="PS50104">
    <property type="entry name" value="TIR"/>
    <property type="match status" value="1"/>
</dbReference>
<reference evidence="4" key="1">
    <citation type="journal article" date="2019" name="Int. J. Syst. Evol. Microbiol.">
        <title>The Global Catalogue of Microorganisms (GCM) 10K type strain sequencing project: providing services to taxonomists for standard genome sequencing and annotation.</title>
        <authorList>
            <consortium name="The Broad Institute Genomics Platform"/>
            <consortium name="The Broad Institute Genome Sequencing Center for Infectious Disease"/>
            <person name="Wu L."/>
            <person name="Ma J."/>
        </authorList>
    </citation>
    <scope>NUCLEOTIDE SEQUENCE [LARGE SCALE GENOMIC DNA]</scope>
    <source>
        <strain evidence="4">KCTC 42730</strain>
    </source>
</reference>
<keyword evidence="3" id="KW-0675">Receptor</keyword>
<dbReference type="SMART" id="SM00255">
    <property type="entry name" value="TIR"/>
    <property type="match status" value="1"/>
</dbReference>
<keyword evidence="1" id="KW-0812">Transmembrane</keyword>
<dbReference type="EMBL" id="JBHRSD010000011">
    <property type="protein sequence ID" value="MFC3032221.1"/>
    <property type="molecule type" value="Genomic_DNA"/>
</dbReference>
<evidence type="ECO:0000256" key="1">
    <source>
        <dbReference type="SAM" id="Phobius"/>
    </source>
</evidence>
<evidence type="ECO:0000259" key="2">
    <source>
        <dbReference type="PROSITE" id="PS50104"/>
    </source>
</evidence>
<dbReference type="Gene3D" id="3.40.50.10140">
    <property type="entry name" value="Toll/interleukin-1 receptor homology (TIR) domain"/>
    <property type="match status" value="1"/>
</dbReference>
<dbReference type="InterPro" id="IPR000157">
    <property type="entry name" value="TIR_dom"/>
</dbReference>
<dbReference type="InterPro" id="IPR035897">
    <property type="entry name" value="Toll_tir_struct_dom_sf"/>
</dbReference>
<feature type="transmembrane region" description="Helical" evidence="1">
    <location>
        <begin position="170"/>
        <end position="190"/>
    </location>
</feature>
<keyword evidence="1" id="KW-0472">Membrane</keyword>
<evidence type="ECO:0000313" key="4">
    <source>
        <dbReference type="Proteomes" id="UP001595453"/>
    </source>
</evidence>
<feature type="domain" description="TIR" evidence="2">
    <location>
        <begin position="1"/>
        <end position="128"/>
    </location>
</feature>
<protein>
    <submittedName>
        <fullName evidence="3">Toll/interleukin-1 receptor domain-containing protein</fullName>
    </submittedName>
</protein>
<dbReference type="RefSeq" id="WP_377122389.1">
    <property type="nucleotide sequence ID" value="NZ_JBHRSD010000011.1"/>
</dbReference>
<gene>
    <name evidence="3" type="ORF">ACFOEE_06795</name>
</gene>
<keyword evidence="4" id="KW-1185">Reference proteome</keyword>
<sequence length="306" mass="34486">MAKVYISYNNRDSAIASKISESLKDAGHEILIDVDTLLPGQDISSTLFDALRQSDFMIVIISENSVDSKWVQNEIGAALSYSAERKNFGLFPLVVGSPQIPDSIRHKLYIQVTPEEVDLAATRVLDAINKFQGRRAAIKERGEEKKKNTDDYIMNEISKLEKKQVGAKRIYYLWNVIGFFTLVISTIFLLSKLSDTAIDISSSHAVAVIIKSILVVSFLIAMSRYSFLMGKIALDESITLGERIHAISFGKVFIQMFSDDFTKEEMYKVFENWNTTPSKGADNYKAEDYDPNLIKVITELVKVIKK</sequence>
<evidence type="ECO:0000313" key="3">
    <source>
        <dbReference type="EMBL" id="MFC3032221.1"/>
    </source>
</evidence>
<name>A0ABV7CI53_9GAMM</name>
<proteinExistence type="predicted"/>
<comment type="caution">
    <text evidence="3">The sequence shown here is derived from an EMBL/GenBank/DDBJ whole genome shotgun (WGS) entry which is preliminary data.</text>
</comment>
<dbReference type="Pfam" id="PF13676">
    <property type="entry name" value="TIR_2"/>
    <property type="match status" value="1"/>
</dbReference>